<dbReference type="Pfam" id="PF12436">
    <property type="entry name" value="USP7_ICP0_bdg"/>
    <property type="match status" value="1"/>
</dbReference>
<dbReference type="SUPFAM" id="SSF49599">
    <property type="entry name" value="TRAF domain-like"/>
    <property type="match status" value="1"/>
</dbReference>
<protein>
    <recommendedName>
        <fullName evidence="2">Ubiquitin carboxyl-terminal hydrolase 7 ICP0-binding domain-containing protein</fullName>
    </recommendedName>
</protein>
<evidence type="ECO:0000256" key="1">
    <source>
        <dbReference type="ARBA" id="ARBA00022786"/>
    </source>
</evidence>
<dbReference type="OrthoDB" id="289038at2759"/>
<evidence type="ECO:0000313" key="3">
    <source>
        <dbReference type="EMBL" id="RIB10408.1"/>
    </source>
</evidence>
<sequence>MPNPDLEIKDFQYYTWRITGWDGLEKRVSREFEAGGWKWRISLDRIRISFFSIKNITPDSICLEFADPEGAPAGWNSYVQFAFLLWNPKDITAASASYQAYHRFIAKQPNRGFGLNSTRSLIVNKTCNITAFVRILEDPTDALYSFIKIVTPDTFARYQGFDLANFDDQQYLLFKVPQFKVLKSETCGTFKSKVALEFGYSAEQIRFWVFVNRQNNTVRPDTPITDNFIDLTIGEIYTKIAAKQDELKFFMEVAVRPINDK</sequence>
<proteinExistence type="predicted"/>
<name>A0A397UMD3_9GLOM</name>
<dbReference type="AlphaFoldDB" id="A0A397UMD3"/>
<dbReference type="InterPro" id="IPR008974">
    <property type="entry name" value="TRAF-like"/>
</dbReference>
<dbReference type="InterPro" id="IPR024729">
    <property type="entry name" value="USP7_ICP0-binding_dom"/>
</dbReference>
<reference evidence="3 4" key="1">
    <citation type="submission" date="2018-06" db="EMBL/GenBank/DDBJ databases">
        <title>Comparative genomics reveals the genomic features of Rhizophagus irregularis, R. cerebriforme, R. diaphanum and Gigaspora rosea, and their symbiotic lifestyle signature.</title>
        <authorList>
            <person name="Morin E."/>
            <person name="San Clemente H."/>
            <person name="Chen E.C.H."/>
            <person name="De La Providencia I."/>
            <person name="Hainaut M."/>
            <person name="Kuo A."/>
            <person name="Kohler A."/>
            <person name="Murat C."/>
            <person name="Tang N."/>
            <person name="Roy S."/>
            <person name="Loubradou J."/>
            <person name="Henrissat B."/>
            <person name="Grigoriev I.V."/>
            <person name="Corradi N."/>
            <person name="Roux C."/>
            <person name="Martin F.M."/>
        </authorList>
    </citation>
    <scope>NUCLEOTIDE SEQUENCE [LARGE SCALE GENOMIC DNA]</scope>
    <source>
        <strain evidence="3 4">DAOM 194757</strain>
    </source>
</reference>
<feature type="domain" description="Ubiquitin carboxyl-terminal hydrolase 7 ICP0-binding" evidence="2">
    <location>
        <begin position="205"/>
        <end position="254"/>
    </location>
</feature>
<dbReference type="Proteomes" id="UP000266673">
    <property type="component" value="Unassembled WGS sequence"/>
</dbReference>
<accession>A0A397UMD3</accession>
<evidence type="ECO:0000313" key="4">
    <source>
        <dbReference type="Proteomes" id="UP000266673"/>
    </source>
</evidence>
<organism evidence="3 4">
    <name type="scientific">Gigaspora rosea</name>
    <dbReference type="NCBI Taxonomy" id="44941"/>
    <lineage>
        <taxon>Eukaryota</taxon>
        <taxon>Fungi</taxon>
        <taxon>Fungi incertae sedis</taxon>
        <taxon>Mucoromycota</taxon>
        <taxon>Glomeromycotina</taxon>
        <taxon>Glomeromycetes</taxon>
        <taxon>Diversisporales</taxon>
        <taxon>Gigasporaceae</taxon>
        <taxon>Gigaspora</taxon>
    </lineage>
</organism>
<keyword evidence="1" id="KW-0833">Ubl conjugation pathway</keyword>
<dbReference type="EMBL" id="QKWP01001254">
    <property type="protein sequence ID" value="RIB10408.1"/>
    <property type="molecule type" value="Genomic_DNA"/>
</dbReference>
<dbReference type="STRING" id="44941.A0A397UMD3"/>
<evidence type="ECO:0000259" key="2">
    <source>
        <dbReference type="Pfam" id="PF12436"/>
    </source>
</evidence>
<comment type="caution">
    <text evidence="3">The sequence shown here is derived from an EMBL/GenBank/DDBJ whole genome shotgun (WGS) entry which is preliminary data.</text>
</comment>
<keyword evidence="4" id="KW-1185">Reference proteome</keyword>
<dbReference type="Gene3D" id="2.60.210.10">
    <property type="entry name" value="Apoptosis, Tumor Necrosis Factor Receptor Associated Protein 2, Chain A"/>
    <property type="match status" value="1"/>
</dbReference>
<dbReference type="GO" id="GO:0140096">
    <property type="term" value="F:catalytic activity, acting on a protein"/>
    <property type="evidence" value="ECO:0007669"/>
    <property type="project" value="UniProtKB-ARBA"/>
</dbReference>
<gene>
    <name evidence="3" type="ORF">C2G38_192185</name>
</gene>